<dbReference type="SMART" id="SM00382">
    <property type="entry name" value="AAA"/>
    <property type="match status" value="1"/>
</dbReference>
<comment type="similarity">
    <text evidence="2">Belongs to the ABC transporter superfamily.</text>
</comment>
<comment type="caution">
    <text evidence="9">The sequence shown here is derived from an EMBL/GenBank/DDBJ whole genome shotgun (WGS) entry which is preliminary data.</text>
</comment>
<dbReference type="SUPFAM" id="SSF52540">
    <property type="entry name" value="P-loop containing nucleoside triphosphate hydrolases"/>
    <property type="match status" value="1"/>
</dbReference>
<evidence type="ECO:0000256" key="1">
    <source>
        <dbReference type="ARBA" id="ARBA00004417"/>
    </source>
</evidence>
<dbReference type="InterPro" id="IPR003593">
    <property type="entry name" value="AAA+_ATPase"/>
</dbReference>
<name>A0A9X3B6E1_9HYPH</name>
<dbReference type="PANTHER" id="PTHR43297">
    <property type="entry name" value="OLIGOPEPTIDE TRANSPORT ATP-BINDING PROTEIN APPD"/>
    <property type="match status" value="1"/>
</dbReference>
<evidence type="ECO:0000256" key="3">
    <source>
        <dbReference type="ARBA" id="ARBA00022448"/>
    </source>
</evidence>
<gene>
    <name evidence="9" type="ORF">NYR54_09010</name>
</gene>
<reference evidence="9" key="1">
    <citation type="submission" date="2022-08" db="EMBL/GenBank/DDBJ databases">
        <title>Chelativorans sichuanense sp. nov., a paraffin oil-degrading bacterium isolated from a mixture of oil-based drill cuttings and paddy soil.</title>
        <authorList>
            <person name="Yu J."/>
            <person name="Liu H."/>
            <person name="Chen Q."/>
        </authorList>
    </citation>
    <scope>NUCLEOTIDE SEQUENCE</scope>
    <source>
        <strain evidence="9">SCAU 2101</strain>
    </source>
</reference>
<evidence type="ECO:0000256" key="6">
    <source>
        <dbReference type="ARBA" id="ARBA00022840"/>
    </source>
</evidence>
<dbReference type="GO" id="GO:0005524">
    <property type="term" value="F:ATP binding"/>
    <property type="evidence" value="ECO:0007669"/>
    <property type="project" value="UniProtKB-KW"/>
</dbReference>
<dbReference type="EMBL" id="JAODNV010000009">
    <property type="protein sequence ID" value="MCT8990428.1"/>
    <property type="molecule type" value="Genomic_DNA"/>
</dbReference>
<evidence type="ECO:0000259" key="8">
    <source>
        <dbReference type="PROSITE" id="PS50893"/>
    </source>
</evidence>
<dbReference type="PROSITE" id="PS00211">
    <property type="entry name" value="ABC_TRANSPORTER_1"/>
    <property type="match status" value="1"/>
</dbReference>
<dbReference type="Gene3D" id="3.40.50.300">
    <property type="entry name" value="P-loop containing nucleotide triphosphate hydrolases"/>
    <property type="match status" value="1"/>
</dbReference>
<evidence type="ECO:0000313" key="9">
    <source>
        <dbReference type="EMBL" id="MCT8990428.1"/>
    </source>
</evidence>
<evidence type="ECO:0000256" key="5">
    <source>
        <dbReference type="ARBA" id="ARBA00022741"/>
    </source>
</evidence>
<protein>
    <submittedName>
        <fullName evidence="9">ABC transporter ATP-binding protein</fullName>
    </submittedName>
</protein>
<evidence type="ECO:0000256" key="4">
    <source>
        <dbReference type="ARBA" id="ARBA00022475"/>
    </source>
</evidence>
<dbReference type="RefSeq" id="WP_261515304.1">
    <property type="nucleotide sequence ID" value="NZ_JAODNV010000009.1"/>
</dbReference>
<proteinExistence type="inferred from homology"/>
<dbReference type="PANTHER" id="PTHR43297:SF2">
    <property type="entry name" value="DIPEPTIDE TRANSPORT ATP-BINDING PROTEIN DPPD"/>
    <property type="match status" value="1"/>
</dbReference>
<dbReference type="CDD" id="cd03257">
    <property type="entry name" value="ABC_NikE_OppD_transporters"/>
    <property type="match status" value="1"/>
</dbReference>
<evidence type="ECO:0000256" key="7">
    <source>
        <dbReference type="ARBA" id="ARBA00023136"/>
    </source>
</evidence>
<comment type="subcellular location">
    <subcellularLocation>
        <location evidence="1">Cell inner membrane</location>
        <topology evidence="1">Peripheral membrane protein</topology>
    </subcellularLocation>
</comment>
<sequence>MPLVEVEKLNVWMAAGGREVHAVQDASLTLEPGGQLAIVGESGSGKSTLLMALMGLLPPNATVSGRVIVDGVDVLEGPEQALAALRWRTVSMVFQASSNPLNPVRTIGHQLRQVLVFHGLPSAEARDRARELLEMVRLPAATEHYYPHQLSGGMRQRAVIALALACRPKLLLADEPTTALDPIVQAEIVELILSLKKSLGLALVLVSHDLALVRRMEGDLAVMLGGKIVEYGPLARLMAKPGHEHLRTLIAALPDFGEAGRDKVAAPGGGS</sequence>
<evidence type="ECO:0000313" key="10">
    <source>
        <dbReference type="Proteomes" id="UP001149009"/>
    </source>
</evidence>
<dbReference type="InterPro" id="IPR003439">
    <property type="entry name" value="ABC_transporter-like_ATP-bd"/>
</dbReference>
<dbReference type="Proteomes" id="UP001149009">
    <property type="component" value="Unassembled WGS sequence"/>
</dbReference>
<keyword evidence="3" id="KW-0813">Transport</keyword>
<dbReference type="GO" id="GO:0005886">
    <property type="term" value="C:plasma membrane"/>
    <property type="evidence" value="ECO:0007669"/>
    <property type="project" value="UniProtKB-SubCell"/>
</dbReference>
<accession>A0A9X3B6E1</accession>
<organism evidence="9 10">
    <name type="scientific">Chelativorans petroleitrophicus</name>
    <dbReference type="NCBI Taxonomy" id="2975484"/>
    <lineage>
        <taxon>Bacteria</taxon>
        <taxon>Pseudomonadati</taxon>
        <taxon>Pseudomonadota</taxon>
        <taxon>Alphaproteobacteria</taxon>
        <taxon>Hyphomicrobiales</taxon>
        <taxon>Phyllobacteriaceae</taxon>
        <taxon>Chelativorans</taxon>
    </lineage>
</organism>
<keyword evidence="4" id="KW-1003">Cell membrane</keyword>
<dbReference type="PROSITE" id="PS50893">
    <property type="entry name" value="ABC_TRANSPORTER_2"/>
    <property type="match status" value="1"/>
</dbReference>
<dbReference type="AlphaFoldDB" id="A0A9X3B6E1"/>
<keyword evidence="7" id="KW-0472">Membrane</keyword>
<dbReference type="Pfam" id="PF00005">
    <property type="entry name" value="ABC_tran"/>
    <property type="match status" value="1"/>
</dbReference>
<keyword evidence="5" id="KW-0547">Nucleotide-binding</keyword>
<dbReference type="InterPro" id="IPR027417">
    <property type="entry name" value="P-loop_NTPase"/>
</dbReference>
<keyword evidence="10" id="KW-1185">Reference proteome</keyword>
<feature type="domain" description="ABC transporter" evidence="8">
    <location>
        <begin position="6"/>
        <end position="250"/>
    </location>
</feature>
<dbReference type="InterPro" id="IPR050388">
    <property type="entry name" value="ABC_Ni/Peptide_Import"/>
</dbReference>
<dbReference type="GO" id="GO:0016887">
    <property type="term" value="F:ATP hydrolysis activity"/>
    <property type="evidence" value="ECO:0007669"/>
    <property type="project" value="InterPro"/>
</dbReference>
<evidence type="ECO:0000256" key="2">
    <source>
        <dbReference type="ARBA" id="ARBA00005417"/>
    </source>
</evidence>
<dbReference type="InterPro" id="IPR017871">
    <property type="entry name" value="ABC_transporter-like_CS"/>
</dbReference>
<keyword evidence="6 9" id="KW-0067">ATP-binding</keyword>